<gene>
    <name evidence="1" type="ORF">EDD76_104100</name>
</gene>
<organism evidence="1 2">
    <name type="scientific">Kineothrix alysoides</name>
    <dbReference type="NCBI Taxonomy" id="1469948"/>
    <lineage>
        <taxon>Bacteria</taxon>
        <taxon>Bacillati</taxon>
        <taxon>Bacillota</taxon>
        <taxon>Clostridia</taxon>
        <taxon>Lachnospirales</taxon>
        <taxon>Lachnospiraceae</taxon>
        <taxon>Kineothrix</taxon>
    </lineage>
</organism>
<proteinExistence type="predicted"/>
<sequence>MVILIQIIIEEFREIGKLLEITMTEDNDNSVIIGEACMFSAGTKILDSDFHSIIDNLIYIIKAELIISNNGSLGSKVIYET</sequence>
<protein>
    <submittedName>
        <fullName evidence="1">Uncharacterized protein</fullName>
    </submittedName>
</protein>
<name>A0A4R1R1X7_9FIRM</name>
<comment type="caution">
    <text evidence="1">The sequence shown here is derived from an EMBL/GenBank/DDBJ whole genome shotgun (WGS) entry which is preliminary data.</text>
</comment>
<evidence type="ECO:0000313" key="1">
    <source>
        <dbReference type="EMBL" id="TCL59363.1"/>
    </source>
</evidence>
<dbReference type="RefSeq" id="WP_132038506.1">
    <property type="nucleotide sequence ID" value="NZ_JPNB01000002.1"/>
</dbReference>
<accession>A0A4R1R1X7</accession>
<evidence type="ECO:0000313" key="2">
    <source>
        <dbReference type="Proteomes" id="UP000295718"/>
    </source>
</evidence>
<dbReference type="Proteomes" id="UP000295718">
    <property type="component" value="Unassembled WGS sequence"/>
</dbReference>
<dbReference type="EMBL" id="SLUO01000004">
    <property type="protein sequence ID" value="TCL59363.1"/>
    <property type="molecule type" value="Genomic_DNA"/>
</dbReference>
<dbReference type="AlphaFoldDB" id="A0A4R1R1X7"/>
<dbReference type="STRING" id="1469948.GCA_000732725_03763"/>
<reference evidence="1 2" key="1">
    <citation type="submission" date="2019-03" db="EMBL/GenBank/DDBJ databases">
        <title>Genomic Encyclopedia of Type Strains, Phase IV (KMG-IV): sequencing the most valuable type-strain genomes for metagenomic binning, comparative biology and taxonomic classification.</title>
        <authorList>
            <person name="Goeker M."/>
        </authorList>
    </citation>
    <scope>NUCLEOTIDE SEQUENCE [LARGE SCALE GENOMIC DNA]</scope>
    <source>
        <strain evidence="1 2">DSM 100556</strain>
    </source>
</reference>
<dbReference type="Gene3D" id="2.160.10.10">
    <property type="entry name" value="Hexapeptide repeat proteins"/>
    <property type="match status" value="1"/>
</dbReference>
<keyword evidence="2" id="KW-1185">Reference proteome</keyword>